<accession>A0A401YLR7</accession>
<protein>
    <submittedName>
        <fullName evidence="3">Putative enoyl-CoA hydratase/isomerase</fullName>
    </submittedName>
</protein>
<proteinExistence type="inferred from homology"/>
<sequence>MIDGASAGAAAFFPPPEGVTFVDSLDLKTVRTSLDGAVLRVRLARPEAGNALDEQMLDDLLAVLAELRSRSDVRVVVLSGEGDSFCAGGDRGEMLRLAADDPGGPAVRRLGEKARAVCEGLAAADPVTIARVHGQVVGAGLALAIFCDLRVGDIETRFRMPELALGVPTAWGGAMARLIGEVGAARIRELVLTADMFDAPTAHRLSILHRVVPAVDLDDAVSRWVKPVVRRPVAALHATKTLMNAYSRSDRYGDLSLLDGHFLSAFLGAGTAR</sequence>
<organism evidence="3 4">
    <name type="scientific">Embleya hyalina</name>
    <dbReference type="NCBI Taxonomy" id="516124"/>
    <lineage>
        <taxon>Bacteria</taxon>
        <taxon>Bacillati</taxon>
        <taxon>Actinomycetota</taxon>
        <taxon>Actinomycetes</taxon>
        <taxon>Kitasatosporales</taxon>
        <taxon>Streptomycetaceae</taxon>
        <taxon>Embleya</taxon>
    </lineage>
</organism>
<dbReference type="Pfam" id="PF00378">
    <property type="entry name" value="ECH_1"/>
    <property type="match status" value="1"/>
</dbReference>
<evidence type="ECO:0000256" key="1">
    <source>
        <dbReference type="ARBA" id="ARBA00005254"/>
    </source>
</evidence>
<keyword evidence="3" id="KW-0413">Isomerase</keyword>
<dbReference type="InterPro" id="IPR001753">
    <property type="entry name" value="Enoyl-CoA_hydra/iso"/>
</dbReference>
<dbReference type="PROSITE" id="PS00166">
    <property type="entry name" value="ENOYL_COA_HYDRATASE"/>
    <property type="match status" value="1"/>
</dbReference>
<evidence type="ECO:0000313" key="4">
    <source>
        <dbReference type="Proteomes" id="UP000286931"/>
    </source>
</evidence>
<reference evidence="3 4" key="1">
    <citation type="submission" date="2018-12" db="EMBL/GenBank/DDBJ databases">
        <title>Draft genome sequence of Embleya hyalina NBRC 13850T.</title>
        <authorList>
            <person name="Komaki H."/>
            <person name="Hosoyama A."/>
            <person name="Kimura A."/>
            <person name="Ichikawa N."/>
            <person name="Tamura T."/>
        </authorList>
    </citation>
    <scope>NUCLEOTIDE SEQUENCE [LARGE SCALE GENOMIC DNA]</scope>
    <source>
        <strain evidence="3 4">NBRC 13850</strain>
    </source>
</reference>
<keyword evidence="4" id="KW-1185">Reference proteome</keyword>
<evidence type="ECO:0000313" key="3">
    <source>
        <dbReference type="EMBL" id="GCD95546.1"/>
    </source>
</evidence>
<dbReference type="Proteomes" id="UP000286931">
    <property type="component" value="Unassembled WGS sequence"/>
</dbReference>
<dbReference type="InterPro" id="IPR051683">
    <property type="entry name" value="Enoyl-CoA_Hydratase/Isomerase"/>
</dbReference>
<dbReference type="GO" id="GO:0016853">
    <property type="term" value="F:isomerase activity"/>
    <property type="evidence" value="ECO:0007669"/>
    <property type="project" value="UniProtKB-KW"/>
</dbReference>
<comment type="caution">
    <text evidence="3">The sequence shown here is derived from an EMBL/GenBank/DDBJ whole genome shotgun (WGS) entry which is preliminary data.</text>
</comment>
<dbReference type="InterPro" id="IPR029045">
    <property type="entry name" value="ClpP/crotonase-like_dom_sf"/>
</dbReference>
<dbReference type="PANTHER" id="PTHR42964:SF1">
    <property type="entry name" value="POLYKETIDE BIOSYNTHESIS ENOYL-COA HYDRATASE PKSH-RELATED"/>
    <property type="match status" value="1"/>
</dbReference>
<comment type="similarity">
    <text evidence="1 2">Belongs to the enoyl-CoA hydratase/isomerase family.</text>
</comment>
<name>A0A401YLR7_9ACTN</name>
<dbReference type="EMBL" id="BIFH01000018">
    <property type="protein sequence ID" value="GCD95546.1"/>
    <property type="molecule type" value="Genomic_DNA"/>
</dbReference>
<dbReference type="OrthoDB" id="5183239at2"/>
<dbReference type="AlphaFoldDB" id="A0A401YLR7"/>
<evidence type="ECO:0000256" key="2">
    <source>
        <dbReference type="RuleBase" id="RU003707"/>
    </source>
</evidence>
<dbReference type="SUPFAM" id="SSF52096">
    <property type="entry name" value="ClpP/crotonase"/>
    <property type="match status" value="1"/>
</dbReference>
<dbReference type="PANTHER" id="PTHR42964">
    <property type="entry name" value="ENOYL-COA HYDRATASE"/>
    <property type="match status" value="1"/>
</dbReference>
<gene>
    <name evidence="3" type="ORF">EHYA_03220</name>
</gene>
<dbReference type="CDD" id="cd06558">
    <property type="entry name" value="crotonase-like"/>
    <property type="match status" value="1"/>
</dbReference>
<dbReference type="Gene3D" id="3.90.226.10">
    <property type="entry name" value="2-enoyl-CoA Hydratase, Chain A, domain 1"/>
    <property type="match status" value="1"/>
</dbReference>
<dbReference type="InterPro" id="IPR018376">
    <property type="entry name" value="Enoyl-CoA_hyd/isom_CS"/>
</dbReference>